<evidence type="ECO:0000256" key="10">
    <source>
        <dbReference type="ARBA" id="ARBA00023180"/>
    </source>
</evidence>
<evidence type="ECO:0000256" key="4">
    <source>
        <dbReference type="ARBA" id="ARBA00005336"/>
    </source>
</evidence>
<dbReference type="GO" id="GO:0008422">
    <property type="term" value="F:beta-glucosidase activity"/>
    <property type="evidence" value="ECO:0007669"/>
    <property type="project" value="UniProtKB-EC"/>
</dbReference>
<dbReference type="SUPFAM" id="SSF51445">
    <property type="entry name" value="(Trans)glycosidases"/>
    <property type="match status" value="1"/>
</dbReference>
<evidence type="ECO:0000256" key="7">
    <source>
        <dbReference type="ARBA" id="ARBA00022729"/>
    </source>
</evidence>
<keyword evidence="7 15" id="KW-0732">Signal</keyword>
<dbReference type="PRINTS" id="PR00133">
    <property type="entry name" value="GLHYDRLASE3"/>
</dbReference>
<proteinExistence type="inferred from homology"/>
<dbReference type="InterPro" id="IPR036881">
    <property type="entry name" value="Glyco_hydro_3_C_sf"/>
</dbReference>
<keyword evidence="8 14" id="KW-0378">Hydrolase</keyword>
<name>A0A9W7W0C2_9PEZI</name>
<dbReference type="Gene3D" id="3.40.50.1700">
    <property type="entry name" value="Glycoside hydrolase family 3 C-terminal domain"/>
    <property type="match status" value="1"/>
</dbReference>
<dbReference type="OrthoDB" id="416222at2759"/>
<dbReference type="InterPro" id="IPR026891">
    <property type="entry name" value="Fn3-like"/>
</dbReference>
<comment type="catalytic activity">
    <reaction evidence="1 14">
        <text>Hydrolysis of terminal, non-reducing beta-D-glucosyl residues with release of beta-D-glucose.</text>
        <dbReference type="EC" id="3.2.1.21"/>
    </reaction>
</comment>
<keyword evidence="12 14" id="KW-0326">Glycosidase</keyword>
<organism evidence="17 18">
    <name type="scientific">Teratosphaeria destructans</name>
    <dbReference type="NCBI Taxonomy" id="418781"/>
    <lineage>
        <taxon>Eukaryota</taxon>
        <taxon>Fungi</taxon>
        <taxon>Dikarya</taxon>
        <taxon>Ascomycota</taxon>
        <taxon>Pezizomycotina</taxon>
        <taxon>Dothideomycetes</taxon>
        <taxon>Dothideomycetidae</taxon>
        <taxon>Mycosphaerellales</taxon>
        <taxon>Teratosphaeriaceae</taxon>
        <taxon>Teratosphaeria</taxon>
    </lineage>
</organism>
<keyword evidence="18" id="KW-1185">Reference proteome</keyword>
<comment type="similarity">
    <text evidence="4 14">Belongs to the glycosyl hydrolase 3 family.</text>
</comment>
<dbReference type="Gene3D" id="3.20.20.300">
    <property type="entry name" value="Glycoside hydrolase, family 3, N-terminal domain"/>
    <property type="match status" value="1"/>
</dbReference>
<comment type="pathway">
    <text evidence="3 14">Glycan metabolism; cellulose degradation.</text>
</comment>
<evidence type="ECO:0000256" key="5">
    <source>
        <dbReference type="ARBA" id="ARBA00012744"/>
    </source>
</evidence>
<evidence type="ECO:0000256" key="14">
    <source>
        <dbReference type="RuleBase" id="RU361161"/>
    </source>
</evidence>
<dbReference type="InterPro" id="IPR036962">
    <property type="entry name" value="Glyco_hydro_3_N_sf"/>
</dbReference>
<dbReference type="Pfam" id="PF14310">
    <property type="entry name" value="Fn3-like"/>
    <property type="match status" value="1"/>
</dbReference>
<comment type="subcellular location">
    <subcellularLocation>
        <location evidence="2">Secreted</location>
    </subcellularLocation>
</comment>
<feature type="domain" description="Fibronectin type III-like" evidence="16">
    <location>
        <begin position="720"/>
        <end position="786"/>
    </location>
</feature>
<reference evidence="17 18" key="2">
    <citation type="journal article" date="2021" name="Curr. Genet.">
        <title>Genetic response to nitrogen starvation in the aggressive Eucalyptus foliar pathogen Teratosphaeria destructans.</title>
        <authorList>
            <person name="Havenga M."/>
            <person name="Wingfield B.D."/>
            <person name="Wingfield M.J."/>
            <person name="Dreyer L.L."/>
            <person name="Roets F."/>
            <person name="Aylward J."/>
        </authorList>
    </citation>
    <scope>NUCLEOTIDE SEQUENCE [LARGE SCALE GENOMIC DNA]</scope>
    <source>
        <strain evidence="17">CMW44962</strain>
    </source>
</reference>
<dbReference type="EC" id="3.2.1.21" evidence="5 14"/>
<dbReference type="InterPro" id="IPR050288">
    <property type="entry name" value="Cellulose_deg_GH3"/>
</dbReference>
<keyword evidence="6" id="KW-0964">Secreted</keyword>
<dbReference type="PROSITE" id="PS00775">
    <property type="entry name" value="GLYCOSYL_HYDROL_F3"/>
    <property type="match status" value="1"/>
</dbReference>
<dbReference type="InterPro" id="IPR001764">
    <property type="entry name" value="Glyco_hydro_3_N"/>
</dbReference>
<accession>A0A9W7W0C2</accession>
<comment type="caution">
    <text evidence="17">The sequence shown here is derived from an EMBL/GenBank/DDBJ whole genome shotgun (WGS) entry which is preliminary data.</text>
</comment>
<evidence type="ECO:0000256" key="2">
    <source>
        <dbReference type="ARBA" id="ARBA00004613"/>
    </source>
</evidence>
<dbReference type="InterPro" id="IPR002772">
    <property type="entry name" value="Glyco_hydro_3_C"/>
</dbReference>
<dbReference type="PANTHER" id="PTHR42715">
    <property type="entry name" value="BETA-GLUCOSIDASE"/>
    <property type="match status" value="1"/>
</dbReference>
<reference evidence="17 18" key="1">
    <citation type="journal article" date="2018" name="IMA Fungus">
        <title>IMA Genome-F 10: Nine draft genome sequences of Claviceps purpurea s.lat., including C. arundinis, C. humidiphila, and C. cf. spartinae, pseudomolecules for the pitch canker pathogen Fusarium circinatum, draft genome of Davidsoniella eucalypti, Grosmannia galeiformis, Quambalaria eucalypti, and Teratosphaeria destructans.</title>
        <authorList>
            <person name="Wingfield B.D."/>
            <person name="Liu M."/>
            <person name="Nguyen H.D."/>
            <person name="Lane F.A."/>
            <person name="Morgan S.W."/>
            <person name="De Vos L."/>
            <person name="Wilken P.M."/>
            <person name="Duong T.A."/>
            <person name="Aylward J."/>
            <person name="Coetzee M.P."/>
            <person name="Dadej K."/>
            <person name="De Beer Z.W."/>
            <person name="Findlay W."/>
            <person name="Havenga M."/>
            <person name="Kolarik M."/>
            <person name="Menzies J.G."/>
            <person name="Naidoo K."/>
            <person name="Pochopski O."/>
            <person name="Shoukouhi P."/>
            <person name="Santana Q.C."/>
            <person name="Seifert K.A."/>
            <person name="Soal N."/>
            <person name="Steenkamp E.T."/>
            <person name="Tatham C.T."/>
            <person name="van der Nest M.A."/>
            <person name="Wingfield M.J."/>
        </authorList>
    </citation>
    <scope>NUCLEOTIDE SEQUENCE [LARGE SCALE GENOMIC DNA]</scope>
    <source>
        <strain evidence="17">CMW44962</strain>
    </source>
</reference>
<protein>
    <recommendedName>
        <fullName evidence="5 14">beta-glucosidase</fullName>
        <ecNumber evidence="5 14">3.2.1.21</ecNumber>
    </recommendedName>
</protein>
<dbReference type="FunFam" id="2.60.40.10:FF:000757">
    <property type="entry name" value="Beta-glucosidase G"/>
    <property type="match status" value="1"/>
</dbReference>
<keyword evidence="11 14" id="KW-0119">Carbohydrate metabolism</keyword>
<keyword evidence="9" id="KW-0136">Cellulose degradation</keyword>
<evidence type="ECO:0000313" key="18">
    <source>
        <dbReference type="Proteomes" id="UP001138500"/>
    </source>
</evidence>
<dbReference type="AlphaFoldDB" id="A0A9W7W0C2"/>
<evidence type="ECO:0000256" key="1">
    <source>
        <dbReference type="ARBA" id="ARBA00000448"/>
    </source>
</evidence>
<dbReference type="GO" id="GO:0030245">
    <property type="term" value="P:cellulose catabolic process"/>
    <property type="evidence" value="ECO:0007669"/>
    <property type="project" value="UniProtKB-KW"/>
</dbReference>
<evidence type="ECO:0000256" key="6">
    <source>
        <dbReference type="ARBA" id="ARBA00022525"/>
    </source>
</evidence>
<evidence type="ECO:0000256" key="3">
    <source>
        <dbReference type="ARBA" id="ARBA00004987"/>
    </source>
</evidence>
<gene>
    <name evidence="17" type="ORF">Tdes44962_MAKER04035</name>
</gene>
<feature type="chain" id="PRO_5040922648" description="beta-glucosidase" evidence="15">
    <location>
        <begin position="25"/>
        <end position="797"/>
    </location>
</feature>
<dbReference type="SMART" id="SM01217">
    <property type="entry name" value="Fn3_like"/>
    <property type="match status" value="1"/>
</dbReference>
<dbReference type="Pfam" id="PF01915">
    <property type="entry name" value="Glyco_hydro_3_C"/>
    <property type="match status" value="1"/>
</dbReference>
<evidence type="ECO:0000256" key="9">
    <source>
        <dbReference type="ARBA" id="ARBA00023001"/>
    </source>
</evidence>
<dbReference type="GO" id="GO:0005576">
    <property type="term" value="C:extracellular region"/>
    <property type="evidence" value="ECO:0007669"/>
    <property type="project" value="UniProtKB-SubCell"/>
</dbReference>
<dbReference type="Gene3D" id="2.60.40.10">
    <property type="entry name" value="Immunoglobulins"/>
    <property type="match status" value="1"/>
</dbReference>
<evidence type="ECO:0000256" key="15">
    <source>
        <dbReference type="SAM" id="SignalP"/>
    </source>
</evidence>
<dbReference type="InterPro" id="IPR019800">
    <property type="entry name" value="Glyco_hydro_3_AS"/>
</dbReference>
<evidence type="ECO:0000313" key="17">
    <source>
        <dbReference type="EMBL" id="KAH9825593.1"/>
    </source>
</evidence>
<dbReference type="InterPro" id="IPR013783">
    <property type="entry name" value="Ig-like_fold"/>
</dbReference>
<evidence type="ECO:0000256" key="8">
    <source>
        <dbReference type="ARBA" id="ARBA00022801"/>
    </source>
</evidence>
<keyword evidence="13 14" id="KW-0624">Polysaccharide degradation</keyword>
<dbReference type="Proteomes" id="UP001138500">
    <property type="component" value="Unassembled WGS sequence"/>
</dbReference>
<dbReference type="FunFam" id="3.20.20.300:FF:000002">
    <property type="entry name" value="Probable beta-glucosidase"/>
    <property type="match status" value="1"/>
</dbReference>
<dbReference type="InterPro" id="IPR017853">
    <property type="entry name" value="GH"/>
</dbReference>
<dbReference type="Pfam" id="PF00933">
    <property type="entry name" value="Glyco_hydro_3"/>
    <property type="match status" value="1"/>
</dbReference>
<evidence type="ECO:0000256" key="11">
    <source>
        <dbReference type="ARBA" id="ARBA00023277"/>
    </source>
</evidence>
<evidence type="ECO:0000256" key="12">
    <source>
        <dbReference type="ARBA" id="ARBA00023295"/>
    </source>
</evidence>
<evidence type="ECO:0000259" key="16">
    <source>
        <dbReference type="SMART" id="SM01217"/>
    </source>
</evidence>
<feature type="signal peptide" evidence="15">
    <location>
        <begin position="1"/>
        <end position="24"/>
    </location>
</feature>
<dbReference type="SUPFAM" id="SSF52279">
    <property type="entry name" value="Beta-D-glucan exohydrolase, C-terminal domain"/>
    <property type="match status" value="1"/>
</dbReference>
<sequence>MGATRRLLALGHLAAYSFIGQAAAQNITAIIANLEHYYAYGGSPPVYPSPQGTGLGDWAAAYSYAKSLVANMTNGEKQNLTIGYTSTTNGCSGNSYAAPSVGYPGMCLNDAGNGLRGTDGTSGYPSALHVGASWNRDLTLARASYMGKEFKAKGVNMALGPVVGPIGRVAEGGRNWEGFSNDPYLAGTLTGLTVQGLQESVIACTKHFIAYEQETNRNPDGYNASVSSNVDDKTMHELYLWPFQDAVHAGTGSVMCSYNRINGSYACQNSKTLNGLLKTELGFQGLVVSDWGGQHTGVASANAGLDMAMPDSDYWLGNLATAVANGSLAQSRLDDMATRIIATWYKFNPEPNPGFGVPPNLSLPHEFVNGRSLDSASTILQGAVEGHVLVKNTGVLPLSAPPFLSIYGYDAYAASQNQEDSYAPDGFAKWNLGYESLANLTNADTVGFFAETVYPNGPASAQAGTLISGGGSGAVTAPYVIAPFDALRTQAVADGTFLQWDFENQNPAVDQATSACLVFINEFASEGYDRPMLADTDSDQLVLNVAARCNNTIVSIHNAGIRTVDAWIDNPNITAVIFAHLPGQDSGTALVELLYGKQSFSGRLPYTVAKQPSDYGYLLEPTVPTNVSDYYTQSNFTEGVYIDYKSFIARNITPLYAFGYGLTYSNFSYSGLQVNKYSNASFSLLPANSSIQEGGLPSLWDYVASVSATITNTGTVEAAEVAQLYLGIPTGPAKQLRGYSKELLAPNASATVTFPLSRRDLSVWDTTRQQWILQTGTYNVYVGKSVLDIQLQSTLTI</sequence>
<evidence type="ECO:0000256" key="13">
    <source>
        <dbReference type="ARBA" id="ARBA00023326"/>
    </source>
</evidence>
<keyword evidence="10" id="KW-0325">Glycoprotein</keyword>
<dbReference type="EMBL" id="RIBY02002090">
    <property type="protein sequence ID" value="KAH9825593.1"/>
    <property type="molecule type" value="Genomic_DNA"/>
</dbReference>
<dbReference type="PANTHER" id="PTHR42715:SF5">
    <property type="entry name" value="BETA-GLUCOSIDASE M-RELATED"/>
    <property type="match status" value="1"/>
</dbReference>